<dbReference type="AlphaFoldDB" id="A0AAP0JZ34"/>
<organism evidence="4 5">
    <name type="scientific">Stephania yunnanensis</name>
    <dbReference type="NCBI Taxonomy" id="152371"/>
    <lineage>
        <taxon>Eukaryota</taxon>
        <taxon>Viridiplantae</taxon>
        <taxon>Streptophyta</taxon>
        <taxon>Embryophyta</taxon>
        <taxon>Tracheophyta</taxon>
        <taxon>Spermatophyta</taxon>
        <taxon>Magnoliopsida</taxon>
        <taxon>Ranunculales</taxon>
        <taxon>Menispermaceae</taxon>
        <taxon>Menispermoideae</taxon>
        <taxon>Cissampelideae</taxon>
        <taxon>Stephania</taxon>
    </lineage>
</organism>
<feature type="repeat" description="PPR" evidence="3">
    <location>
        <begin position="146"/>
        <end position="180"/>
    </location>
</feature>
<dbReference type="InterPro" id="IPR011990">
    <property type="entry name" value="TPR-like_helical_dom_sf"/>
</dbReference>
<protein>
    <recommendedName>
        <fullName evidence="6">Pentatricopeptide repeat-containing protein</fullName>
    </recommendedName>
</protein>
<evidence type="ECO:0000256" key="2">
    <source>
        <dbReference type="ARBA" id="ARBA00061659"/>
    </source>
</evidence>
<feature type="repeat" description="PPR" evidence="3">
    <location>
        <begin position="371"/>
        <end position="405"/>
    </location>
</feature>
<dbReference type="NCBIfam" id="TIGR00756">
    <property type="entry name" value="PPR"/>
    <property type="match status" value="7"/>
</dbReference>
<dbReference type="EMBL" id="JBBNAF010000005">
    <property type="protein sequence ID" value="KAK9142218.1"/>
    <property type="molecule type" value="Genomic_DNA"/>
</dbReference>
<sequence length="563" mass="61783">MTTTTHHVSPLINLSLQITKSLHQIKEAHAHLLKTQITETQITNSLIPLTTTLLHLPGNNLRYAHHLFDQIPNCHNQKLWTALIRSHSLHAQFPLSISLYARMHRQSVPPNAFTFASVLNACARAPASLQGKQVHARIAHSGFLANQVLQTALLDMYAKWGCVDDAREVFDEMPERDVVAWTAMVAGYAKVGMVGAAREVFDAMGERNVVSWTAMVAGYASLGDVESAKALFDEMPERNAVTWTAMIAGYGKVGDVGSAEKVFGEVPRPDESCWAAMIACYSQNGWSREAIGMYKKMRGGNVKASEVAMVGVISACTQIGDIDTAELITHHMEHWSCNRTLVVSNALIHMHAKCGSIGRALNEFNRMRERDVISYSALITALADHGMANEALELFSRMQSEGIEPNQVTFVGVLNACSHAGLVNEGCKYFKLMTKTYGITPLTEHFACMVDLMSRAGRTCEAYQLLLDNVGGANDAGAWGALLGACRVHGHVELGEIAAARLFEIEPDNTGNYVLLANLYASRGRWDDAARVRKKMDEKGAIKSPGCSWISKKINQQLQLIEC</sequence>
<keyword evidence="5" id="KW-1185">Reference proteome</keyword>
<accession>A0AAP0JZ34</accession>
<evidence type="ECO:0000256" key="1">
    <source>
        <dbReference type="ARBA" id="ARBA00022737"/>
    </source>
</evidence>
<dbReference type="InterPro" id="IPR002885">
    <property type="entry name" value="PPR_rpt"/>
</dbReference>
<dbReference type="Gene3D" id="1.25.40.10">
    <property type="entry name" value="Tetratricopeptide repeat domain"/>
    <property type="match status" value="3"/>
</dbReference>
<dbReference type="Pfam" id="PF20431">
    <property type="entry name" value="E_motif"/>
    <property type="match status" value="1"/>
</dbReference>
<dbReference type="PANTHER" id="PTHR47926:SF537">
    <property type="entry name" value="PENTACOTRIPEPTIDE-REPEAT REGION OF PRORP DOMAIN-CONTAINING PROTEIN"/>
    <property type="match status" value="1"/>
</dbReference>
<evidence type="ECO:0000313" key="5">
    <source>
        <dbReference type="Proteomes" id="UP001420932"/>
    </source>
</evidence>
<gene>
    <name evidence="4" type="ORF">Syun_011618</name>
</gene>
<dbReference type="GO" id="GO:0009451">
    <property type="term" value="P:RNA modification"/>
    <property type="evidence" value="ECO:0007669"/>
    <property type="project" value="InterPro"/>
</dbReference>
<comment type="caution">
    <text evidence="4">The sequence shown here is derived from an EMBL/GenBank/DDBJ whole genome shotgun (WGS) entry which is preliminary data.</text>
</comment>
<dbReference type="PROSITE" id="PS51375">
    <property type="entry name" value="PPR"/>
    <property type="match status" value="5"/>
</dbReference>
<name>A0AAP0JZ34_9MAGN</name>
<dbReference type="Proteomes" id="UP001420932">
    <property type="component" value="Unassembled WGS sequence"/>
</dbReference>
<dbReference type="PANTHER" id="PTHR47926">
    <property type="entry name" value="PENTATRICOPEPTIDE REPEAT-CONTAINING PROTEIN"/>
    <property type="match status" value="1"/>
</dbReference>
<dbReference type="SUPFAM" id="SSF48452">
    <property type="entry name" value="TPR-like"/>
    <property type="match status" value="1"/>
</dbReference>
<evidence type="ECO:0000256" key="3">
    <source>
        <dbReference type="PROSITE-ProRule" id="PRU00708"/>
    </source>
</evidence>
<dbReference type="Pfam" id="PF01535">
    <property type="entry name" value="PPR"/>
    <property type="match status" value="5"/>
</dbReference>
<dbReference type="GO" id="GO:0003723">
    <property type="term" value="F:RNA binding"/>
    <property type="evidence" value="ECO:0007669"/>
    <property type="project" value="InterPro"/>
</dbReference>
<feature type="repeat" description="PPR" evidence="3">
    <location>
        <begin position="270"/>
        <end position="304"/>
    </location>
</feature>
<dbReference type="Pfam" id="PF13041">
    <property type="entry name" value="PPR_2"/>
    <property type="match status" value="1"/>
</dbReference>
<dbReference type="FunFam" id="1.25.40.10:FF:001214">
    <property type="entry name" value="Pentatricopeptide repeat-containing protein At2g20540"/>
    <property type="match status" value="1"/>
</dbReference>
<comment type="similarity">
    <text evidence="2">Belongs to the PPR family. PCMP-E subfamily.</text>
</comment>
<feature type="repeat" description="PPR" evidence="3">
    <location>
        <begin position="208"/>
        <end position="242"/>
    </location>
</feature>
<evidence type="ECO:0008006" key="6">
    <source>
        <dbReference type="Google" id="ProtNLM"/>
    </source>
</evidence>
<keyword evidence="1" id="KW-0677">Repeat</keyword>
<feature type="repeat" description="PPR" evidence="3">
    <location>
        <begin position="509"/>
        <end position="543"/>
    </location>
</feature>
<evidence type="ECO:0000313" key="4">
    <source>
        <dbReference type="EMBL" id="KAK9142218.1"/>
    </source>
</evidence>
<dbReference type="InterPro" id="IPR046960">
    <property type="entry name" value="PPR_At4g14850-like_plant"/>
</dbReference>
<dbReference type="InterPro" id="IPR046848">
    <property type="entry name" value="E_motif"/>
</dbReference>
<dbReference type="FunFam" id="1.25.40.10:FF:000090">
    <property type="entry name" value="Pentatricopeptide repeat-containing protein, chloroplastic"/>
    <property type="match status" value="1"/>
</dbReference>
<proteinExistence type="inferred from homology"/>
<reference evidence="4 5" key="1">
    <citation type="submission" date="2024-01" db="EMBL/GenBank/DDBJ databases">
        <title>Genome assemblies of Stephania.</title>
        <authorList>
            <person name="Yang L."/>
        </authorList>
    </citation>
    <scope>NUCLEOTIDE SEQUENCE [LARGE SCALE GENOMIC DNA]</scope>
    <source>
        <strain evidence="4">YNDBR</strain>
        <tissue evidence="4">Leaf</tissue>
    </source>
</reference>